<dbReference type="AlphaFoldDB" id="A0A0G4I1P0"/>
<dbReference type="VEuPathDB" id="CryptoDB:Cvel_1677"/>
<organism evidence="2">
    <name type="scientific">Chromera velia CCMP2878</name>
    <dbReference type="NCBI Taxonomy" id="1169474"/>
    <lineage>
        <taxon>Eukaryota</taxon>
        <taxon>Sar</taxon>
        <taxon>Alveolata</taxon>
        <taxon>Colpodellida</taxon>
        <taxon>Chromeraceae</taxon>
        <taxon>Chromera</taxon>
    </lineage>
</organism>
<evidence type="ECO:0000313" key="2">
    <source>
        <dbReference type="EMBL" id="CEM50804.1"/>
    </source>
</evidence>
<dbReference type="PhylomeDB" id="A0A0G4I1P0"/>
<feature type="region of interest" description="Disordered" evidence="1">
    <location>
        <begin position="270"/>
        <end position="292"/>
    </location>
</feature>
<sequence length="306" mass="34720">MDPGRQLHRIAKENCKNGLCIECGQHPIAPAERRHCRHQDEDRIPSFLCTLCLDKGCLLECDKCCKMFVPATVSHTVHEANAKWQCFECLAWGPTSTPMTMKVYKHFGTSPRCGCGCGMCERCRRCRKDQQKEEKCAQKRRDNVKAVVKKIHCEEIERGQKRPHRPRKRLAAAERLRFSEMQKRATSAEKDEDIGSLFCEINSACASTVVQAIELEAEFWEAQQAANQTVEETMRRRDAIYMLELALGALDLGRGDEKGRAETIMRSSIGRMGRRENRNGEESEEGNERRTEGVGDVCMGTDCLAC</sequence>
<name>A0A0G4I1P0_9ALVE</name>
<accession>A0A0G4I1P0</accession>
<proteinExistence type="predicted"/>
<evidence type="ECO:0000256" key="1">
    <source>
        <dbReference type="SAM" id="MobiDB-lite"/>
    </source>
</evidence>
<gene>
    <name evidence="2" type="ORF">Cvel_1677</name>
</gene>
<dbReference type="EMBL" id="CDMZ01004756">
    <property type="protein sequence ID" value="CEM50804.1"/>
    <property type="molecule type" value="Genomic_DNA"/>
</dbReference>
<feature type="compositionally biased region" description="Basic and acidic residues" evidence="1">
    <location>
        <begin position="273"/>
        <end position="292"/>
    </location>
</feature>
<reference evidence="2" key="1">
    <citation type="submission" date="2014-11" db="EMBL/GenBank/DDBJ databases">
        <authorList>
            <person name="Otto D Thomas"/>
            <person name="Naeem Raeece"/>
        </authorList>
    </citation>
    <scope>NUCLEOTIDE SEQUENCE</scope>
</reference>
<protein>
    <submittedName>
        <fullName evidence="2">Uncharacterized protein</fullName>
    </submittedName>
</protein>